<dbReference type="Proteomes" id="UP001178507">
    <property type="component" value="Unassembled WGS sequence"/>
</dbReference>
<evidence type="ECO:0008006" key="4">
    <source>
        <dbReference type="Google" id="ProtNLM"/>
    </source>
</evidence>
<reference evidence="2" key="1">
    <citation type="submission" date="2023-08" db="EMBL/GenBank/DDBJ databases">
        <authorList>
            <person name="Chen Y."/>
            <person name="Shah S."/>
            <person name="Dougan E. K."/>
            <person name="Thang M."/>
            <person name="Chan C."/>
        </authorList>
    </citation>
    <scope>NUCLEOTIDE SEQUENCE</scope>
</reference>
<name>A0AA36NIB2_9DINO</name>
<organism evidence="2 3">
    <name type="scientific">Effrenium voratum</name>
    <dbReference type="NCBI Taxonomy" id="2562239"/>
    <lineage>
        <taxon>Eukaryota</taxon>
        <taxon>Sar</taxon>
        <taxon>Alveolata</taxon>
        <taxon>Dinophyceae</taxon>
        <taxon>Suessiales</taxon>
        <taxon>Symbiodiniaceae</taxon>
        <taxon>Effrenium</taxon>
    </lineage>
</organism>
<dbReference type="EMBL" id="CAUJNA010003560">
    <property type="protein sequence ID" value="CAJ1404886.1"/>
    <property type="molecule type" value="Genomic_DNA"/>
</dbReference>
<accession>A0AA36NIB2</accession>
<comment type="caution">
    <text evidence="2">The sequence shown here is derived from an EMBL/GenBank/DDBJ whole genome shotgun (WGS) entry which is preliminary data.</text>
</comment>
<evidence type="ECO:0000313" key="3">
    <source>
        <dbReference type="Proteomes" id="UP001178507"/>
    </source>
</evidence>
<feature type="signal peptide" evidence="1">
    <location>
        <begin position="1"/>
        <end position="23"/>
    </location>
</feature>
<sequence length="104" mass="11736">MQFYLSWCSWHLTYILLPKLSLAVAQPQLYCINIVTISSIMMWRHQCEKLHSSKIMLNALCSRLRSDSSVGRLPRLTCQQAWFRLFVMCAAASTSAAPAANAPS</sequence>
<evidence type="ECO:0000256" key="1">
    <source>
        <dbReference type="SAM" id="SignalP"/>
    </source>
</evidence>
<evidence type="ECO:0000313" key="2">
    <source>
        <dbReference type="EMBL" id="CAJ1404886.1"/>
    </source>
</evidence>
<gene>
    <name evidence="2" type="ORF">EVOR1521_LOCUS27258</name>
</gene>
<protein>
    <recommendedName>
        <fullName evidence="4">Secreted protein</fullName>
    </recommendedName>
</protein>
<keyword evidence="1" id="KW-0732">Signal</keyword>
<proteinExistence type="predicted"/>
<keyword evidence="3" id="KW-1185">Reference proteome</keyword>
<feature type="chain" id="PRO_5041372367" description="Secreted protein" evidence="1">
    <location>
        <begin position="24"/>
        <end position="104"/>
    </location>
</feature>
<dbReference type="AlphaFoldDB" id="A0AA36NIB2"/>